<dbReference type="AlphaFoldDB" id="A0A8J4T6Y4"/>
<comment type="caution">
    <text evidence="1">The sequence shown here is derived from an EMBL/GenBank/DDBJ whole genome shotgun (WGS) entry which is preliminary data.</text>
</comment>
<gene>
    <name evidence="1" type="ORF">PHET_08595</name>
</gene>
<evidence type="ECO:0000313" key="2">
    <source>
        <dbReference type="Proteomes" id="UP000748531"/>
    </source>
</evidence>
<feature type="non-terminal residue" evidence="1">
    <location>
        <position position="1"/>
    </location>
</feature>
<reference evidence="1" key="1">
    <citation type="submission" date="2019-05" db="EMBL/GenBank/DDBJ databases">
        <title>Annotation for the trematode Paragonimus heterotremus.</title>
        <authorList>
            <person name="Choi Y.-J."/>
        </authorList>
    </citation>
    <scope>NUCLEOTIDE SEQUENCE</scope>
    <source>
        <strain evidence="1">LC</strain>
    </source>
</reference>
<accession>A0A8J4T6Y4</accession>
<evidence type="ECO:0000313" key="1">
    <source>
        <dbReference type="EMBL" id="KAF5398521.1"/>
    </source>
</evidence>
<keyword evidence="2" id="KW-1185">Reference proteome</keyword>
<name>A0A8J4T6Y4_9TREM</name>
<protein>
    <submittedName>
        <fullName evidence="1">Uncharacterized protein</fullName>
    </submittedName>
</protein>
<sequence>RSNIYRLANRYELEGSQERKEGVYRLQTAWEISRCTQTKAEIVISFEETFAEELLSHELLTIPVEFVPANSPLGMASLEPGKHAVTTYQTPPV</sequence>
<dbReference type="EMBL" id="LUCH01004922">
    <property type="protein sequence ID" value="KAF5398521.1"/>
    <property type="molecule type" value="Genomic_DNA"/>
</dbReference>
<proteinExistence type="predicted"/>
<dbReference type="Proteomes" id="UP000748531">
    <property type="component" value="Unassembled WGS sequence"/>
</dbReference>
<organism evidence="1 2">
    <name type="scientific">Paragonimus heterotremus</name>
    <dbReference type="NCBI Taxonomy" id="100268"/>
    <lineage>
        <taxon>Eukaryota</taxon>
        <taxon>Metazoa</taxon>
        <taxon>Spiralia</taxon>
        <taxon>Lophotrochozoa</taxon>
        <taxon>Platyhelminthes</taxon>
        <taxon>Trematoda</taxon>
        <taxon>Digenea</taxon>
        <taxon>Plagiorchiida</taxon>
        <taxon>Troglotremata</taxon>
        <taxon>Troglotrematidae</taxon>
        <taxon>Paragonimus</taxon>
    </lineage>
</organism>